<keyword evidence="3" id="KW-1185">Reference proteome</keyword>
<evidence type="ECO:0000313" key="3">
    <source>
        <dbReference type="Proteomes" id="UP000615026"/>
    </source>
</evidence>
<sequence length="287" mass="29613">MQRLLLVLLITTGAVSLSGCGFFNRGDSDEAAVENLTIPAEQAPQTVQTADGQLPNLPEGEGSDGVVVAASPNSPTVVARDLIQSTDPNERTIGVERTRPDPFAGLTIPLVPPQPIEVEGANTNNRAGGRATSSQTASVNNSGSSATAAAPNSATPLERPSVAEVRSVESSRPEIAALPEIPQPTTAKAVRVSGVIQIGGAPYAIIKAPDEIERYVRQGERVAGGRVLVKRIDTGSAEPRVILVENGIEVESFVTAADVPVEEAPAAQPADTVSTISTLPELPSPGI</sequence>
<feature type="region of interest" description="Disordered" evidence="1">
    <location>
        <begin position="264"/>
        <end position="287"/>
    </location>
</feature>
<comment type="caution">
    <text evidence="2">The sequence shown here is derived from an EMBL/GenBank/DDBJ whole genome shotgun (WGS) entry which is preliminary data.</text>
</comment>
<dbReference type="Proteomes" id="UP000615026">
    <property type="component" value="Unassembled WGS sequence"/>
</dbReference>
<organism evidence="2 3">
    <name type="scientific">Leptolyngbya cf. ectocarpi LEGE 11479</name>
    <dbReference type="NCBI Taxonomy" id="1828722"/>
    <lineage>
        <taxon>Bacteria</taxon>
        <taxon>Bacillati</taxon>
        <taxon>Cyanobacteriota</taxon>
        <taxon>Cyanophyceae</taxon>
        <taxon>Leptolyngbyales</taxon>
        <taxon>Leptolyngbyaceae</taxon>
        <taxon>Leptolyngbya group</taxon>
        <taxon>Leptolyngbya</taxon>
    </lineage>
</organism>
<evidence type="ECO:0000256" key="1">
    <source>
        <dbReference type="SAM" id="MobiDB-lite"/>
    </source>
</evidence>
<gene>
    <name evidence="2" type="ORF">IQ260_10510</name>
</gene>
<dbReference type="RefSeq" id="WP_193993057.1">
    <property type="nucleotide sequence ID" value="NZ_JADEXP010000075.1"/>
</dbReference>
<evidence type="ECO:0000313" key="2">
    <source>
        <dbReference type="EMBL" id="MBE9067086.1"/>
    </source>
</evidence>
<feature type="region of interest" description="Disordered" evidence="1">
    <location>
        <begin position="92"/>
        <end position="179"/>
    </location>
</feature>
<accession>A0A928X3H9</accession>
<name>A0A928X3H9_LEPEC</name>
<reference evidence="2" key="1">
    <citation type="submission" date="2020-10" db="EMBL/GenBank/DDBJ databases">
        <authorList>
            <person name="Castelo-Branco R."/>
            <person name="Eusebio N."/>
            <person name="Adriana R."/>
            <person name="Vieira A."/>
            <person name="Brugerolle De Fraissinette N."/>
            <person name="Rezende De Castro R."/>
            <person name="Schneider M.P."/>
            <person name="Vasconcelos V."/>
            <person name="Leao P.N."/>
        </authorList>
    </citation>
    <scope>NUCLEOTIDE SEQUENCE</scope>
    <source>
        <strain evidence="2">LEGE 11479</strain>
    </source>
</reference>
<feature type="compositionally biased region" description="Polar residues" evidence="1">
    <location>
        <begin position="121"/>
        <end position="135"/>
    </location>
</feature>
<protein>
    <submittedName>
        <fullName evidence="2">Uncharacterized protein</fullName>
    </submittedName>
</protein>
<proteinExistence type="predicted"/>
<feature type="compositionally biased region" description="Low complexity" evidence="1">
    <location>
        <begin position="136"/>
        <end position="165"/>
    </location>
</feature>
<dbReference type="AlphaFoldDB" id="A0A928X3H9"/>
<dbReference type="EMBL" id="JADEXP010000075">
    <property type="protein sequence ID" value="MBE9067086.1"/>
    <property type="molecule type" value="Genomic_DNA"/>
</dbReference>
<dbReference type="PROSITE" id="PS51257">
    <property type="entry name" value="PROKAR_LIPOPROTEIN"/>
    <property type="match status" value="1"/>
</dbReference>